<dbReference type="PANTHER" id="PTHR43586:SF21">
    <property type="entry name" value="PYRIDOXAL PHOSPHATE (PLP)-DEPENDENT ASPARTATE AMINOTRANSFERASE SUPERFAMILY"/>
    <property type="match status" value="1"/>
</dbReference>
<accession>I0HYG0</accession>
<dbReference type="NCBIfam" id="TIGR01976">
    <property type="entry name" value="am_tr_V_VC1184"/>
    <property type="match status" value="1"/>
</dbReference>
<dbReference type="Proteomes" id="UP000007880">
    <property type="component" value="Chromosome"/>
</dbReference>
<dbReference type="InterPro" id="IPR000192">
    <property type="entry name" value="Aminotrans_V_dom"/>
</dbReference>
<sequence length="413" mass="45943">MFDALFVRQQFPALSERYNGKPAIFFDNPGGTQVHESVIRAMTDYLTRRNANTHGVFATSRLSDETLDYARQAAADLLGAAPEEVIFGANMTTLTFMLSRSLAAEFGPDDEIIVTRLDHDANVWPWVMMAEDTGAQVRWADVDLETCTLDMEHLRSLINERTRLVAVGYASNAVGTINDVKTIVRWAKEAGAYTYIDAVQYAPHGLIDVKALDCDFLACSAYKFFGPHIGLLYGKREHLERLRAYRVRPAGEALPGKWETGTKNHEGMAGAAAAIDYIASLGATYGRAPAHASRREKLAAAWEVIGAYEYQLMDRLLTGLKLIPRVRIYGITDRMDWDKRLATVSIRKEGLTPEALALKLAEENIFVWNGNFYAVSISERLGVEESGGLVRIGLVHYNTLEEVDRCLTAIDRA</sequence>
<dbReference type="Gene3D" id="3.40.640.10">
    <property type="entry name" value="Type I PLP-dependent aspartate aminotransferase-like (Major domain)"/>
    <property type="match status" value="1"/>
</dbReference>
<dbReference type="InterPro" id="IPR015424">
    <property type="entry name" value="PyrdxlP-dep_Trfase"/>
</dbReference>
<proteinExistence type="predicted"/>
<evidence type="ECO:0000313" key="2">
    <source>
        <dbReference type="EMBL" id="BAL98047.1"/>
    </source>
</evidence>
<dbReference type="PANTHER" id="PTHR43586">
    <property type="entry name" value="CYSTEINE DESULFURASE"/>
    <property type="match status" value="1"/>
</dbReference>
<dbReference type="STRING" id="926550.CLDAP_00080"/>
<evidence type="ECO:0000259" key="1">
    <source>
        <dbReference type="Pfam" id="PF00266"/>
    </source>
</evidence>
<reference evidence="2 3" key="1">
    <citation type="submission" date="2012-02" db="EMBL/GenBank/DDBJ databases">
        <title>Complete genome sequence of Caldilinea aerophila DSM 14535 (= NBRC 102666).</title>
        <authorList>
            <person name="Oguchi A."/>
            <person name="Hosoyama A."/>
            <person name="Sekine M."/>
            <person name="Fukai R."/>
            <person name="Kato Y."/>
            <person name="Nakamura S."/>
            <person name="Hanada S."/>
            <person name="Yamazaki S."/>
            <person name="Fujita N."/>
        </authorList>
    </citation>
    <scope>NUCLEOTIDE SEQUENCE [LARGE SCALE GENOMIC DNA]</scope>
    <source>
        <strain evidence="3">DSM 14535 / JCM 11387 / NBRC 104270 / STL-6-O1</strain>
    </source>
</reference>
<dbReference type="PATRIC" id="fig|926550.5.peg.8"/>
<dbReference type="RefSeq" id="WP_014431290.1">
    <property type="nucleotide sequence ID" value="NC_017079.1"/>
</dbReference>
<dbReference type="Pfam" id="PF00266">
    <property type="entry name" value="Aminotran_5"/>
    <property type="match status" value="1"/>
</dbReference>
<evidence type="ECO:0000313" key="3">
    <source>
        <dbReference type="Proteomes" id="UP000007880"/>
    </source>
</evidence>
<dbReference type="KEGG" id="cap:CLDAP_00080"/>
<protein>
    <submittedName>
        <fullName evidence="2">Cysteine desulphurase family protein</fullName>
    </submittedName>
</protein>
<dbReference type="SUPFAM" id="SSF53383">
    <property type="entry name" value="PLP-dependent transferases"/>
    <property type="match status" value="1"/>
</dbReference>
<dbReference type="Gene3D" id="3.90.1150.10">
    <property type="entry name" value="Aspartate Aminotransferase, domain 1"/>
    <property type="match status" value="1"/>
</dbReference>
<gene>
    <name evidence="2" type="ordered locus">CLDAP_00080</name>
</gene>
<dbReference type="InterPro" id="IPR015422">
    <property type="entry name" value="PyrdxlP-dep_Trfase_small"/>
</dbReference>
<keyword evidence="3" id="KW-1185">Reference proteome</keyword>
<feature type="domain" description="Aminotransferase class V" evidence="1">
    <location>
        <begin position="24"/>
        <end position="405"/>
    </location>
</feature>
<dbReference type="AlphaFoldDB" id="I0HYG0"/>
<dbReference type="eggNOG" id="COG0520">
    <property type="taxonomic scope" value="Bacteria"/>
</dbReference>
<dbReference type="OrthoDB" id="9804366at2"/>
<dbReference type="InterPro" id="IPR011340">
    <property type="entry name" value="Cys_dSase-rel"/>
</dbReference>
<dbReference type="EMBL" id="AP012337">
    <property type="protein sequence ID" value="BAL98047.1"/>
    <property type="molecule type" value="Genomic_DNA"/>
</dbReference>
<organism evidence="2 3">
    <name type="scientific">Caldilinea aerophila (strain DSM 14535 / JCM 11387 / NBRC 104270 / STL-6-O1)</name>
    <dbReference type="NCBI Taxonomy" id="926550"/>
    <lineage>
        <taxon>Bacteria</taxon>
        <taxon>Bacillati</taxon>
        <taxon>Chloroflexota</taxon>
        <taxon>Caldilineae</taxon>
        <taxon>Caldilineales</taxon>
        <taxon>Caldilineaceae</taxon>
        <taxon>Caldilinea</taxon>
    </lineage>
</organism>
<dbReference type="InterPro" id="IPR015421">
    <property type="entry name" value="PyrdxlP-dep_Trfase_major"/>
</dbReference>
<name>I0HYG0_CALAS</name>
<dbReference type="HOGENOM" id="CLU_003433_2_2_0"/>